<dbReference type="Gene3D" id="1.10.730.10">
    <property type="entry name" value="Isoleucyl-tRNA Synthetase, Domain 1"/>
    <property type="match status" value="1"/>
</dbReference>
<dbReference type="HAMAP" id="MF_00098">
    <property type="entry name" value="Met_tRNA_synth_type1"/>
    <property type="match status" value="1"/>
</dbReference>
<keyword evidence="6 11" id="KW-0547">Nucleotide-binding</keyword>
<keyword evidence="7 11" id="KW-0067">ATP-binding</keyword>
<dbReference type="CDD" id="cd00814">
    <property type="entry name" value="MetRS_core"/>
    <property type="match status" value="1"/>
</dbReference>
<dbReference type="InterPro" id="IPR029038">
    <property type="entry name" value="MetRS_Zn"/>
</dbReference>
<keyword evidence="5 11" id="KW-0436">Ligase</keyword>
<evidence type="ECO:0000256" key="1">
    <source>
        <dbReference type="ARBA" id="ARBA00003314"/>
    </source>
</evidence>
<feature type="short sequence motif" description="'KMSKS' region" evidence="11">
    <location>
        <begin position="354"/>
        <end position="358"/>
    </location>
</feature>
<dbReference type="InterPro" id="IPR041872">
    <property type="entry name" value="Anticodon_Met"/>
</dbReference>
<dbReference type="GO" id="GO:0004825">
    <property type="term" value="F:methionine-tRNA ligase activity"/>
    <property type="evidence" value="ECO:0007669"/>
    <property type="project" value="UniProtKB-UniRule"/>
</dbReference>
<sequence>MTHVLSAVAWPYANGPRHIGHVAGFGVPSDVFSRYMRMAGHDVLMVSGSDEHGTPILIAADEAGVTAQELADRNHRLIVEDLVGLGISYDLYTRTTTRNHYAVVQEMFRGVHENGYFVEQTTYGAISPSTGRTLPDRYIEGTCPICKTPGARGDQCDACGNQLDPADLIDPVSRINGETPEFVETQHFFLDLPALAEALGEWLDEREATGLWRPNVIRFSKNILKEIRPRAMTRDIDWGIPVPLDGWRDNPTKKLYVWFDAVIGYLSASIEWARRSGDPEAWRQWWNAPADGSAQDAYYFMGKDNITFHSQIWPAEMLAYAGKGDKGGTPGPYGELTLPTEVVSSEFLTMEGKKFSSSKKIVIYVRDLLSRYQPDAFRYFVAAAGPETQDSDFTWAEFVRRTNDELVAGWGNLVNRTATLVAKNFGAIPPAGPFEEADVALLARVEETFDVVGDLIGRHRQKAAIAEAMKTVGEVNKYVTDTAPWTLKGDDQRERLGTVLHVMVQAVADLNTVLSPFLPFSANAVDAVLGGAGDLQPMPRAEDVADLDDDSRGYPIITGDYTDVRAWGRRPVEVGTTIEKPTPVFVKLDAAIVDEELARLEG</sequence>
<dbReference type="PRINTS" id="PR01041">
    <property type="entry name" value="TRNASYNTHMET"/>
</dbReference>
<dbReference type="FunFam" id="2.20.28.20:FF:000001">
    <property type="entry name" value="Methionine--tRNA ligase"/>
    <property type="match status" value="1"/>
</dbReference>
<evidence type="ECO:0000259" key="12">
    <source>
        <dbReference type="Pfam" id="PF09334"/>
    </source>
</evidence>
<evidence type="ECO:0000313" key="14">
    <source>
        <dbReference type="Proteomes" id="UP001239215"/>
    </source>
</evidence>
<keyword evidence="11" id="KW-0479">Metal-binding</keyword>
<dbReference type="InterPro" id="IPR023458">
    <property type="entry name" value="Met-tRNA_ligase_1"/>
</dbReference>
<dbReference type="AlphaFoldDB" id="A0AAJ1U1X6"/>
<feature type="binding site" evidence="11">
    <location>
        <position position="159"/>
    </location>
    <ligand>
        <name>Zn(2+)</name>
        <dbReference type="ChEBI" id="CHEBI:29105"/>
    </ligand>
</feature>
<name>A0AAJ1U1X6_9ACTN</name>
<evidence type="ECO:0000256" key="2">
    <source>
        <dbReference type="ARBA" id="ARBA00004496"/>
    </source>
</evidence>
<dbReference type="SUPFAM" id="SSF57770">
    <property type="entry name" value="Methionyl-tRNA synthetase (MetRS), Zn-domain"/>
    <property type="match status" value="1"/>
</dbReference>
<comment type="subcellular location">
    <subcellularLocation>
        <location evidence="2 11">Cytoplasm</location>
    </subcellularLocation>
</comment>
<dbReference type="GO" id="GO:0005524">
    <property type="term" value="F:ATP binding"/>
    <property type="evidence" value="ECO:0007669"/>
    <property type="project" value="UniProtKB-UniRule"/>
</dbReference>
<dbReference type="EC" id="6.1.1.10" evidence="11"/>
<dbReference type="SUPFAM" id="SSF52374">
    <property type="entry name" value="Nucleotidylyl transferase"/>
    <property type="match status" value="1"/>
</dbReference>
<dbReference type="InterPro" id="IPR009080">
    <property type="entry name" value="tRNAsynth_Ia_anticodon-bd"/>
</dbReference>
<evidence type="ECO:0000256" key="3">
    <source>
        <dbReference type="ARBA" id="ARBA00008258"/>
    </source>
</evidence>
<feature type="short sequence motif" description="'HIGH' region" evidence="11">
    <location>
        <begin position="11"/>
        <end position="21"/>
    </location>
</feature>
<feature type="binding site" evidence="11">
    <location>
        <position position="357"/>
    </location>
    <ligand>
        <name>ATP</name>
        <dbReference type="ChEBI" id="CHEBI:30616"/>
    </ligand>
</feature>
<dbReference type="InterPro" id="IPR033911">
    <property type="entry name" value="MetRS_core"/>
</dbReference>
<comment type="subunit">
    <text evidence="11">Monomer.</text>
</comment>
<organism evidence="13 14">
    <name type="scientific">Nocardioides zeae</name>
    <dbReference type="NCBI Taxonomy" id="1457234"/>
    <lineage>
        <taxon>Bacteria</taxon>
        <taxon>Bacillati</taxon>
        <taxon>Actinomycetota</taxon>
        <taxon>Actinomycetes</taxon>
        <taxon>Propionibacteriales</taxon>
        <taxon>Nocardioidaceae</taxon>
        <taxon>Nocardioides</taxon>
    </lineage>
</organism>
<dbReference type="Pfam" id="PF09334">
    <property type="entry name" value="tRNA-synt_1g"/>
    <property type="match status" value="1"/>
</dbReference>
<comment type="function">
    <text evidence="1 11">Is required not only for elongation of protein synthesis but also for the initiation of all mRNA translation through initiator tRNA(fMet) aminoacylation.</text>
</comment>
<evidence type="ECO:0000256" key="8">
    <source>
        <dbReference type="ARBA" id="ARBA00022917"/>
    </source>
</evidence>
<gene>
    <name evidence="11" type="primary">metG</name>
    <name evidence="13" type="ORF">QE405_000300</name>
</gene>
<dbReference type="Proteomes" id="UP001239215">
    <property type="component" value="Unassembled WGS sequence"/>
</dbReference>
<dbReference type="CDD" id="cd07957">
    <property type="entry name" value="Anticodon_Ia_Met"/>
    <property type="match status" value="1"/>
</dbReference>
<dbReference type="GO" id="GO:0046872">
    <property type="term" value="F:metal ion binding"/>
    <property type="evidence" value="ECO:0007669"/>
    <property type="project" value="UniProtKB-KW"/>
</dbReference>
<comment type="catalytic activity">
    <reaction evidence="10 11">
        <text>tRNA(Met) + L-methionine + ATP = L-methionyl-tRNA(Met) + AMP + diphosphate</text>
        <dbReference type="Rhea" id="RHEA:13481"/>
        <dbReference type="Rhea" id="RHEA-COMP:9667"/>
        <dbReference type="Rhea" id="RHEA-COMP:9698"/>
        <dbReference type="ChEBI" id="CHEBI:30616"/>
        <dbReference type="ChEBI" id="CHEBI:33019"/>
        <dbReference type="ChEBI" id="CHEBI:57844"/>
        <dbReference type="ChEBI" id="CHEBI:78442"/>
        <dbReference type="ChEBI" id="CHEBI:78530"/>
        <dbReference type="ChEBI" id="CHEBI:456215"/>
        <dbReference type="EC" id="6.1.1.10"/>
    </reaction>
</comment>
<evidence type="ECO:0000256" key="9">
    <source>
        <dbReference type="ARBA" id="ARBA00023146"/>
    </source>
</evidence>
<feature type="binding site" evidence="11">
    <location>
        <position position="146"/>
    </location>
    <ligand>
        <name>Zn(2+)</name>
        <dbReference type="ChEBI" id="CHEBI:29105"/>
    </ligand>
</feature>
<reference evidence="13" key="1">
    <citation type="submission" date="2023-07" db="EMBL/GenBank/DDBJ databases">
        <title>Functional and genomic diversity of the sorghum phyllosphere microbiome.</title>
        <authorList>
            <person name="Shade A."/>
        </authorList>
    </citation>
    <scope>NUCLEOTIDE SEQUENCE</scope>
    <source>
        <strain evidence="13">SORGH_AS_1067</strain>
    </source>
</reference>
<dbReference type="InterPro" id="IPR014758">
    <property type="entry name" value="Met-tRNA_synth"/>
</dbReference>
<keyword evidence="11" id="KW-0862">Zinc</keyword>
<comment type="caution">
    <text evidence="13">The sequence shown here is derived from an EMBL/GenBank/DDBJ whole genome shotgun (WGS) entry which is preliminary data.</text>
</comment>
<evidence type="ECO:0000256" key="10">
    <source>
        <dbReference type="ARBA" id="ARBA00047364"/>
    </source>
</evidence>
<dbReference type="PANTHER" id="PTHR45765:SF1">
    <property type="entry name" value="METHIONINE--TRNA LIGASE, CYTOPLASMIC"/>
    <property type="match status" value="1"/>
</dbReference>
<evidence type="ECO:0000313" key="13">
    <source>
        <dbReference type="EMBL" id="MDQ1103016.1"/>
    </source>
</evidence>
<feature type="binding site" evidence="11">
    <location>
        <position position="156"/>
    </location>
    <ligand>
        <name>Zn(2+)</name>
        <dbReference type="ChEBI" id="CHEBI:29105"/>
    </ligand>
</feature>
<comment type="similarity">
    <text evidence="3 11">Belongs to the class-I aminoacyl-tRNA synthetase family. MetG type 1 subfamily.</text>
</comment>
<dbReference type="GO" id="GO:0006431">
    <property type="term" value="P:methionyl-tRNA aminoacylation"/>
    <property type="evidence" value="ECO:0007669"/>
    <property type="project" value="UniProtKB-UniRule"/>
</dbReference>
<evidence type="ECO:0000256" key="11">
    <source>
        <dbReference type="HAMAP-Rule" id="MF_00098"/>
    </source>
</evidence>
<proteinExistence type="inferred from homology"/>
<accession>A0AAJ1U1X6</accession>
<feature type="domain" description="Methionyl/Leucyl tRNA synthetase" evidence="12">
    <location>
        <begin position="7"/>
        <end position="417"/>
    </location>
</feature>
<feature type="binding site" evidence="11">
    <location>
        <position position="143"/>
    </location>
    <ligand>
        <name>Zn(2+)</name>
        <dbReference type="ChEBI" id="CHEBI:29105"/>
    </ligand>
</feature>
<keyword evidence="9 11" id="KW-0030">Aminoacyl-tRNA synthetase</keyword>
<dbReference type="Gene3D" id="3.40.50.620">
    <property type="entry name" value="HUPs"/>
    <property type="match status" value="1"/>
</dbReference>
<dbReference type="NCBIfam" id="TIGR00398">
    <property type="entry name" value="metG"/>
    <property type="match status" value="1"/>
</dbReference>
<evidence type="ECO:0000256" key="4">
    <source>
        <dbReference type="ARBA" id="ARBA00022490"/>
    </source>
</evidence>
<dbReference type="Gene3D" id="2.20.28.20">
    <property type="entry name" value="Methionyl-tRNA synthetase, Zn-domain"/>
    <property type="match status" value="1"/>
</dbReference>
<keyword evidence="4 11" id="KW-0963">Cytoplasm</keyword>
<evidence type="ECO:0000256" key="5">
    <source>
        <dbReference type="ARBA" id="ARBA00022598"/>
    </source>
</evidence>
<evidence type="ECO:0000256" key="6">
    <source>
        <dbReference type="ARBA" id="ARBA00022741"/>
    </source>
</evidence>
<dbReference type="PANTHER" id="PTHR45765">
    <property type="entry name" value="METHIONINE--TRNA LIGASE"/>
    <property type="match status" value="1"/>
</dbReference>
<dbReference type="GO" id="GO:0005829">
    <property type="term" value="C:cytosol"/>
    <property type="evidence" value="ECO:0007669"/>
    <property type="project" value="TreeGrafter"/>
</dbReference>
<comment type="cofactor">
    <cofactor evidence="11">
        <name>Zn(2+)</name>
        <dbReference type="ChEBI" id="CHEBI:29105"/>
    </cofactor>
    <text evidence="11">Binds 1 zinc ion per subunit.</text>
</comment>
<dbReference type="SUPFAM" id="SSF47323">
    <property type="entry name" value="Anticodon-binding domain of a subclass of class I aminoacyl-tRNA synthetases"/>
    <property type="match status" value="1"/>
</dbReference>
<dbReference type="InterPro" id="IPR014729">
    <property type="entry name" value="Rossmann-like_a/b/a_fold"/>
</dbReference>
<protein>
    <recommendedName>
        <fullName evidence="11">Methionine--tRNA ligase</fullName>
        <ecNumber evidence="11">6.1.1.10</ecNumber>
    </recommendedName>
    <alternativeName>
        <fullName evidence="11">Methionyl-tRNA synthetase</fullName>
        <shortName evidence="11">MetRS</shortName>
    </alternativeName>
</protein>
<dbReference type="RefSeq" id="WP_307198465.1">
    <property type="nucleotide sequence ID" value="NZ_JAUTAN010000001.1"/>
</dbReference>
<evidence type="ECO:0000256" key="7">
    <source>
        <dbReference type="ARBA" id="ARBA00022840"/>
    </source>
</evidence>
<dbReference type="EMBL" id="JAUTAN010000001">
    <property type="protein sequence ID" value="MDQ1103016.1"/>
    <property type="molecule type" value="Genomic_DNA"/>
</dbReference>
<keyword evidence="8 11" id="KW-0648">Protein biosynthesis</keyword>
<dbReference type="InterPro" id="IPR015413">
    <property type="entry name" value="Methionyl/Leucyl_tRNA_Synth"/>
</dbReference>